<accession>A0A847VCJ8</accession>
<organism evidence="2 3">
    <name type="scientific">Candidatus Dojkabacteria bacterium</name>
    <dbReference type="NCBI Taxonomy" id="2099670"/>
    <lineage>
        <taxon>Bacteria</taxon>
        <taxon>Candidatus Dojkabacteria</taxon>
    </lineage>
</organism>
<proteinExistence type="predicted"/>
<keyword evidence="1" id="KW-0812">Transmembrane</keyword>
<reference evidence="2 3" key="1">
    <citation type="journal article" date="2020" name="Biotechnol. Biofuels">
        <title>New insights from the biogas microbiome by comprehensive genome-resolved metagenomics of nearly 1600 species originating from multiple anaerobic digesters.</title>
        <authorList>
            <person name="Campanaro S."/>
            <person name="Treu L."/>
            <person name="Rodriguez-R L.M."/>
            <person name="Kovalovszki A."/>
            <person name="Ziels R.M."/>
            <person name="Maus I."/>
            <person name="Zhu X."/>
            <person name="Kougias P.G."/>
            <person name="Basile A."/>
            <person name="Luo G."/>
            <person name="Schluter A."/>
            <person name="Konstantinidis K.T."/>
            <person name="Angelidaki I."/>
        </authorList>
    </citation>
    <scope>NUCLEOTIDE SEQUENCE [LARGE SCALE GENOMIC DNA]</scope>
    <source>
        <strain evidence="2">AS19jrsBPTG_9</strain>
    </source>
</reference>
<comment type="caution">
    <text evidence="2">The sequence shown here is derived from an EMBL/GenBank/DDBJ whole genome shotgun (WGS) entry which is preliminary data.</text>
</comment>
<dbReference type="AlphaFoldDB" id="A0A847VCJ8"/>
<gene>
    <name evidence="2" type="ORF">GX888_00410</name>
</gene>
<protein>
    <submittedName>
        <fullName evidence="2">Uncharacterized protein</fullName>
    </submittedName>
</protein>
<evidence type="ECO:0000313" key="2">
    <source>
        <dbReference type="EMBL" id="NLZ24201.1"/>
    </source>
</evidence>
<evidence type="ECO:0000313" key="3">
    <source>
        <dbReference type="Proteomes" id="UP000564033"/>
    </source>
</evidence>
<keyword evidence="1" id="KW-1133">Transmembrane helix</keyword>
<evidence type="ECO:0000256" key="1">
    <source>
        <dbReference type="SAM" id="Phobius"/>
    </source>
</evidence>
<dbReference type="EMBL" id="JAAZIL010000010">
    <property type="protein sequence ID" value="NLZ24201.1"/>
    <property type="molecule type" value="Genomic_DNA"/>
</dbReference>
<feature type="transmembrane region" description="Helical" evidence="1">
    <location>
        <begin position="6"/>
        <end position="23"/>
    </location>
</feature>
<sequence>MTKKTILFGILGVTAIGVGIYLLNTYNSNHVENSNQAQTELTSITNNDSEEYIPTKPLPEGLPVYPEAILINEIPSNEGSWQWLFQTTGSGREIMTFFINSLSELGFSIDNSATIANYEEFFVITADKTIRVYWLDSESIADIDNVTPDTPNRNYAIFVDLNRWETR</sequence>
<keyword evidence="1" id="KW-0472">Membrane</keyword>
<dbReference type="Proteomes" id="UP000564033">
    <property type="component" value="Unassembled WGS sequence"/>
</dbReference>
<name>A0A847VCJ8_9BACT</name>